<evidence type="ECO:0000256" key="1">
    <source>
        <dbReference type="SAM" id="MobiDB-lite"/>
    </source>
</evidence>
<dbReference type="SUPFAM" id="SSF52799">
    <property type="entry name" value="(Phosphotyrosine protein) phosphatases II"/>
    <property type="match status" value="1"/>
</dbReference>
<organism evidence="2">
    <name type="scientific">Capitella teleta</name>
    <name type="common">Polychaete worm</name>
    <dbReference type="NCBI Taxonomy" id="283909"/>
    <lineage>
        <taxon>Eukaryota</taxon>
        <taxon>Metazoa</taxon>
        <taxon>Spiralia</taxon>
        <taxon>Lophotrochozoa</taxon>
        <taxon>Annelida</taxon>
        <taxon>Polychaeta</taxon>
        <taxon>Sedentaria</taxon>
        <taxon>Scolecida</taxon>
        <taxon>Capitellidae</taxon>
        <taxon>Capitella</taxon>
    </lineage>
</organism>
<dbReference type="EMBL" id="AMQN01035382">
    <property type="status" value="NOT_ANNOTATED_CDS"/>
    <property type="molecule type" value="Genomic_DNA"/>
</dbReference>
<keyword evidence="4" id="KW-1185">Reference proteome</keyword>
<evidence type="ECO:0000313" key="2">
    <source>
        <dbReference type="EMBL" id="ELU17887.1"/>
    </source>
</evidence>
<dbReference type="EnsemblMetazoa" id="CapteT207845">
    <property type="protein sequence ID" value="CapteP207845"/>
    <property type="gene ID" value="CapteG207845"/>
</dbReference>
<feature type="non-terminal residue" evidence="2">
    <location>
        <position position="1"/>
    </location>
</feature>
<dbReference type="AlphaFoldDB" id="R7VH40"/>
<feature type="compositionally biased region" description="Polar residues" evidence="1">
    <location>
        <begin position="8"/>
        <end position="17"/>
    </location>
</feature>
<evidence type="ECO:0008006" key="5">
    <source>
        <dbReference type="Google" id="ProtNLM"/>
    </source>
</evidence>
<sequence>KQEKNSKQSEGPTNTSCKRSDVNVPEVDILEENEYEEIRDSSIEPLPSAAATKQTPDVTYCNTSGKHPTTLDNSASDGNPAISQFGGTRLRIDLSKTAKPLPTKPDEKLDFVQVDVWQTCVSVTQITQVLPAVGGSMVDGIKVFCKKEWQNKGIKKFTVTFNNEQLSERHEYANQQSGISVLTMDHELTNKAIISLRQNLIPVGRSPKCAIMCKDGTQFSGFFISVSCTLDMVDEGNKMDSVYGLHKFKTVRPDFAPTEASQQDQHLQLIHLAKDYISHGQKNN</sequence>
<reference evidence="4" key="1">
    <citation type="submission" date="2012-12" db="EMBL/GenBank/DDBJ databases">
        <authorList>
            <person name="Hellsten U."/>
            <person name="Grimwood J."/>
            <person name="Chapman J.A."/>
            <person name="Shapiro H."/>
            <person name="Aerts A."/>
            <person name="Otillar R.P."/>
            <person name="Terry A.Y."/>
            <person name="Boore J.L."/>
            <person name="Simakov O."/>
            <person name="Marletaz F."/>
            <person name="Cho S.-J."/>
            <person name="Edsinger-Gonzales E."/>
            <person name="Havlak P."/>
            <person name="Kuo D.-H."/>
            <person name="Larsson T."/>
            <person name="Lv J."/>
            <person name="Arendt D."/>
            <person name="Savage R."/>
            <person name="Osoegawa K."/>
            <person name="de Jong P."/>
            <person name="Lindberg D.R."/>
            <person name="Seaver E.C."/>
            <person name="Weisblat D.A."/>
            <person name="Putnam N.H."/>
            <person name="Grigoriev I.V."/>
            <person name="Rokhsar D.S."/>
        </authorList>
    </citation>
    <scope>NUCLEOTIDE SEQUENCE</scope>
    <source>
        <strain evidence="4">I ESC-2004</strain>
    </source>
</reference>
<reference evidence="3" key="3">
    <citation type="submission" date="2015-06" db="UniProtKB">
        <authorList>
            <consortium name="EnsemblMetazoa"/>
        </authorList>
    </citation>
    <scope>IDENTIFICATION</scope>
</reference>
<proteinExistence type="predicted"/>
<evidence type="ECO:0000313" key="3">
    <source>
        <dbReference type="EnsemblMetazoa" id="CapteP207845"/>
    </source>
</evidence>
<dbReference type="Proteomes" id="UP000014760">
    <property type="component" value="Unassembled WGS sequence"/>
</dbReference>
<evidence type="ECO:0000313" key="4">
    <source>
        <dbReference type="Proteomes" id="UP000014760"/>
    </source>
</evidence>
<dbReference type="EMBL" id="KB292242">
    <property type="protein sequence ID" value="ELU17887.1"/>
    <property type="molecule type" value="Genomic_DNA"/>
</dbReference>
<reference evidence="2 4" key="2">
    <citation type="journal article" date="2013" name="Nature">
        <title>Insights into bilaterian evolution from three spiralian genomes.</title>
        <authorList>
            <person name="Simakov O."/>
            <person name="Marletaz F."/>
            <person name="Cho S.J."/>
            <person name="Edsinger-Gonzales E."/>
            <person name="Havlak P."/>
            <person name="Hellsten U."/>
            <person name="Kuo D.H."/>
            <person name="Larsson T."/>
            <person name="Lv J."/>
            <person name="Arendt D."/>
            <person name="Savage R."/>
            <person name="Osoegawa K."/>
            <person name="de Jong P."/>
            <person name="Grimwood J."/>
            <person name="Chapman J.A."/>
            <person name="Shapiro H."/>
            <person name="Aerts A."/>
            <person name="Otillar R.P."/>
            <person name="Terry A.Y."/>
            <person name="Boore J.L."/>
            <person name="Grigoriev I.V."/>
            <person name="Lindberg D.R."/>
            <person name="Seaver E.C."/>
            <person name="Weisblat D.A."/>
            <person name="Putnam N.H."/>
            <person name="Rokhsar D.S."/>
        </authorList>
    </citation>
    <scope>NUCLEOTIDE SEQUENCE</scope>
    <source>
        <strain evidence="2 4">I ESC-2004</strain>
    </source>
</reference>
<gene>
    <name evidence="2" type="ORF">CAPTEDRAFT_207845</name>
</gene>
<feature type="region of interest" description="Disordered" evidence="1">
    <location>
        <begin position="1"/>
        <end position="58"/>
    </location>
</feature>
<protein>
    <recommendedName>
        <fullName evidence="5">Tyrosine-protein phosphatase domain-containing protein</fullName>
    </recommendedName>
</protein>
<accession>R7VH40</accession>
<name>R7VH40_CAPTE</name>
<dbReference type="HOGENOM" id="CLU_055015_0_0_1"/>
<dbReference type="InterPro" id="IPR029021">
    <property type="entry name" value="Prot-tyrosine_phosphatase-like"/>
</dbReference>